<dbReference type="PANTHER" id="PTHR42085:SF1">
    <property type="entry name" value="F-BOX DOMAIN-CONTAINING PROTEIN"/>
    <property type="match status" value="1"/>
</dbReference>
<reference evidence="2 3" key="1">
    <citation type="submission" date="2024-04" db="EMBL/GenBank/DDBJ databases">
        <title>Phyllosticta paracitricarpa is synonymous to the EU quarantine fungus P. citricarpa based on phylogenomic analyses.</title>
        <authorList>
            <consortium name="Lawrence Berkeley National Laboratory"/>
            <person name="Van Ingen-Buijs V.A."/>
            <person name="Van Westerhoven A.C."/>
            <person name="Haridas S."/>
            <person name="Skiadas P."/>
            <person name="Martin F."/>
            <person name="Groenewald J.Z."/>
            <person name="Crous P.W."/>
            <person name="Seidl M.F."/>
        </authorList>
    </citation>
    <scope>NUCLEOTIDE SEQUENCE [LARGE SCALE GENOMIC DNA]</scope>
    <source>
        <strain evidence="2 3">CBS 123374</strain>
    </source>
</reference>
<keyword evidence="3" id="KW-1185">Reference proteome</keyword>
<dbReference type="PANTHER" id="PTHR42085">
    <property type="entry name" value="F-BOX DOMAIN-CONTAINING PROTEIN"/>
    <property type="match status" value="1"/>
</dbReference>
<protein>
    <submittedName>
        <fullName evidence="2">Uncharacterized protein</fullName>
    </submittedName>
</protein>
<proteinExistence type="predicted"/>
<dbReference type="InterPro" id="IPR038883">
    <property type="entry name" value="AN11006-like"/>
</dbReference>
<comment type="caution">
    <text evidence="2">The sequence shown here is derived from an EMBL/GenBank/DDBJ whole genome shotgun (WGS) entry which is preliminary data.</text>
</comment>
<keyword evidence="1" id="KW-0175">Coiled coil</keyword>
<dbReference type="Proteomes" id="UP001492380">
    <property type="component" value="Unassembled WGS sequence"/>
</dbReference>
<organism evidence="2 3">
    <name type="scientific">Phyllosticta capitalensis</name>
    <dbReference type="NCBI Taxonomy" id="121624"/>
    <lineage>
        <taxon>Eukaryota</taxon>
        <taxon>Fungi</taxon>
        <taxon>Dikarya</taxon>
        <taxon>Ascomycota</taxon>
        <taxon>Pezizomycotina</taxon>
        <taxon>Dothideomycetes</taxon>
        <taxon>Dothideomycetes incertae sedis</taxon>
        <taxon>Botryosphaeriales</taxon>
        <taxon>Phyllostictaceae</taxon>
        <taxon>Phyllosticta</taxon>
    </lineage>
</organism>
<accession>A0ABR1YR06</accession>
<evidence type="ECO:0000313" key="2">
    <source>
        <dbReference type="EMBL" id="KAK8235619.1"/>
    </source>
</evidence>
<evidence type="ECO:0000313" key="3">
    <source>
        <dbReference type="Proteomes" id="UP001492380"/>
    </source>
</evidence>
<gene>
    <name evidence="2" type="ORF">HDK90DRAFT_465959</name>
</gene>
<sequence>MAPSSTSPLLSLPRELRDIILKHVVSDPVGLRYEYGTGRLVPASVRNSQRTTAVSLELDSTRASCNREEEEAAKEQAEKAAAKAEQNFWAVRRVNRQLRNETVYLPLASNAIVFDNLHLSTRGHISRPNFRKYFNRWDTEFSEEPASPRDDMVAKPIAARVRSFLMRTSPAQRARLRGVTVVEVRPLGHLAALYDVLDEFGVGGGFMGLTGVELRLVIVPSVIGTFDFERYFVTQMRRCLQSKWFNESRHHVRFELDEGFEGLEDWIKCEFPTQVNVQAQSILLAQVRVIKRLAKCLDGEEMQEGEWAGVEPLEIWRLEEED</sequence>
<name>A0ABR1YR06_9PEZI</name>
<evidence type="ECO:0000256" key="1">
    <source>
        <dbReference type="SAM" id="Coils"/>
    </source>
</evidence>
<dbReference type="EMBL" id="JBBWRZ010000005">
    <property type="protein sequence ID" value="KAK8235619.1"/>
    <property type="molecule type" value="Genomic_DNA"/>
</dbReference>
<feature type="coiled-coil region" evidence="1">
    <location>
        <begin position="58"/>
        <end position="87"/>
    </location>
</feature>